<feature type="non-terminal residue" evidence="2">
    <location>
        <position position="247"/>
    </location>
</feature>
<evidence type="ECO:0000256" key="1">
    <source>
        <dbReference type="SAM" id="MobiDB-lite"/>
    </source>
</evidence>
<feature type="region of interest" description="Disordered" evidence="1">
    <location>
        <begin position="78"/>
        <end position="97"/>
    </location>
</feature>
<organism evidence="2 3">
    <name type="scientific">Gonapodya prolifera (strain JEL478)</name>
    <name type="common">Monoblepharis prolifera</name>
    <dbReference type="NCBI Taxonomy" id="1344416"/>
    <lineage>
        <taxon>Eukaryota</taxon>
        <taxon>Fungi</taxon>
        <taxon>Fungi incertae sedis</taxon>
        <taxon>Chytridiomycota</taxon>
        <taxon>Chytridiomycota incertae sedis</taxon>
        <taxon>Monoblepharidomycetes</taxon>
        <taxon>Monoblepharidales</taxon>
        <taxon>Gonapodyaceae</taxon>
        <taxon>Gonapodya</taxon>
    </lineage>
</organism>
<gene>
    <name evidence="2" type="ORF">M427DRAFT_53506</name>
</gene>
<evidence type="ECO:0000313" key="2">
    <source>
        <dbReference type="EMBL" id="KXS18543.1"/>
    </source>
</evidence>
<dbReference type="Proteomes" id="UP000070544">
    <property type="component" value="Unassembled WGS sequence"/>
</dbReference>
<dbReference type="EMBL" id="KQ965741">
    <property type="protein sequence ID" value="KXS18543.1"/>
    <property type="molecule type" value="Genomic_DNA"/>
</dbReference>
<sequence>MLPANHTENISAPIVCYAECPVAGFHDPSLNTPHPDKSSKQIAPVQASAPLQVVLPVQVLFVPVVEGACAPMNMNMNIGKPPKPNKESRSAAGYASPAANWNSPFQATYPPVKKSAGRGCCQGHSCSPGGSVQSLSHTASFASDDTQSSTNESKASLGSSVSWLGLETSSPFRTEENNPRPSKHSSSGSSSHGKHHRTDSDKHKRHSKCNCCHRAPSFQSLQTTLARATATAEVSAGAWGSSRLFVF</sequence>
<proteinExistence type="predicted"/>
<dbReference type="AlphaFoldDB" id="A0A139APV7"/>
<name>A0A139APV7_GONPJ</name>
<accession>A0A139APV7</accession>
<keyword evidence="3" id="KW-1185">Reference proteome</keyword>
<feature type="compositionally biased region" description="Polar residues" evidence="1">
    <location>
        <begin position="132"/>
        <end position="172"/>
    </location>
</feature>
<protein>
    <submittedName>
        <fullName evidence="2">Uncharacterized protein</fullName>
    </submittedName>
</protein>
<feature type="region of interest" description="Disordered" evidence="1">
    <location>
        <begin position="132"/>
        <end position="206"/>
    </location>
</feature>
<evidence type="ECO:0000313" key="3">
    <source>
        <dbReference type="Proteomes" id="UP000070544"/>
    </source>
</evidence>
<reference evidence="2 3" key="1">
    <citation type="journal article" date="2015" name="Genome Biol. Evol.">
        <title>Phylogenomic analyses indicate that early fungi evolved digesting cell walls of algal ancestors of land plants.</title>
        <authorList>
            <person name="Chang Y."/>
            <person name="Wang S."/>
            <person name="Sekimoto S."/>
            <person name="Aerts A.L."/>
            <person name="Choi C."/>
            <person name="Clum A."/>
            <person name="LaButti K.M."/>
            <person name="Lindquist E.A."/>
            <person name="Yee Ngan C."/>
            <person name="Ohm R.A."/>
            <person name="Salamov A.A."/>
            <person name="Grigoriev I.V."/>
            <person name="Spatafora J.W."/>
            <person name="Berbee M.L."/>
        </authorList>
    </citation>
    <scope>NUCLEOTIDE SEQUENCE [LARGE SCALE GENOMIC DNA]</scope>
    <source>
        <strain evidence="2 3">JEL478</strain>
    </source>
</reference>
<feature type="compositionally biased region" description="Basic residues" evidence="1">
    <location>
        <begin position="192"/>
        <end position="206"/>
    </location>
</feature>